<evidence type="ECO:0000313" key="3">
    <source>
        <dbReference type="EMBL" id="KIW54875.1"/>
    </source>
</evidence>
<evidence type="ECO:0000256" key="2">
    <source>
        <dbReference type="SAM" id="Phobius"/>
    </source>
</evidence>
<protein>
    <submittedName>
        <fullName evidence="3">Uncharacterized protein</fullName>
    </submittedName>
</protein>
<organism evidence="3 4">
    <name type="scientific">Exophiala xenobiotica</name>
    <dbReference type="NCBI Taxonomy" id="348802"/>
    <lineage>
        <taxon>Eukaryota</taxon>
        <taxon>Fungi</taxon>
        <taxon>Dikarya</taxon>
        <taxon>Ascomycota</taxon>
        <taxon>Pezizomycotina</taxon>
        <taxon>Eurotiomycetes</taxon>
        <taxon>Chaetothyriomycetidae</taxon>
        <taxon>Chaetothyriales</taxon>
        <taxon>Herpotrichiellaceae</taxon>
        <taxon>Exophiala</taxon>
    </lineage>
</organism>
<accession>A0A0D2EJL3</accession>
<dbReference type="RefSeq" id="XP_013315459.1">
    <property type="nucleotide sequence ID" value="XM_013460005.1"/>
</dbReference>
<reference evidence="3 4" key="1">
    <citation type="submission" date="2015-01" db="EMBL/GenBank/DDBJ databases">
        <title>The Genome Sequence of Exophiala xenobiotica CBS118157.</title>
        <authorList>
            <consortium name="The Broad Institute Genomics Platform"/>
            <person name="Cuomo C."/>
            <person name="de Hoog S."/>
            <person name="Gorbushina A."/>
            <person name="Stielow B."/>
            <person name="Teixiera M."/>
            <person name="Abouelleil A."/>
            <person name="Chapman S.B."/>
            <person name="Priest M."/>
            <person name="Young S.K."/>
            <person name="Wortman J."/>
            <person name="Nusbaum C."/>
            <person name="Birren B."/>
        </authorList>
    </citation>
    <scope>NUCLEOTIDE SEQUENCE [LARGE SCALE GENOMIC DNA]</scope>
    <source>
        <strain evidence="3 4">CBS 118157</strain>
    </source>
</reference>
<keyword evidence="2" id="KW-1133">Transmembrane helix</keyword>
<name>A0A0D2EJL3_9EURO</name>
<dbReference type="AlphaFoldDB" id="A0A0D2EJL3"/>
<keyword evidence="4" id="KW-1185">Reference proteome</keyword>
<evidence type="ECO:0000256" key="1">
    <source>
        <dbReference type="SAM" id="MobiDB-lite"/>
    </source>
</evidence>
<feature type="transmembrane region" description="Helical" evidence="2">
    <location>
        <begin position="89"/>
        <end position="113"/>
    </location>
</feature>
<gene>
    <name evidence="3" type="ORF">PV05_07206</name>
</gene>
<sequence length="329" mass="36783">MQRQYSRVRETAFDLYAERDALPWYYRATALASAWFALAGYIIFALVFTSGERNIRISRTALTVLASISLVVGYVAIAAVAFYARSLLFLYDAVLLPILTSSVMGIVITVLNHAIHKDLPLPTEAYIYIPLVTACTTTVAAALLMFTTNRKLAKIKRLDRHRRQHLPTYNRNSSMSYGDAVSTTELLPIDPTLPEDEAQRRQLLRLLLKREVAQSSPAMPSGESTYKIFLPGDEGFGGVLVVPPEGRPRSGSLPNTSKWNILSKVTRDRSPTVESTTFKDHRQRRREEIERTSILMPSGTESPWLQTPGASSPYYSSQSQTWGGSTRYA</sequence>
<feature type="transmembrane region" description="Helical" evidence="2">
    <location>
        <begin position="60"/>
        <end position="83"/>
    </location>
</feature>
<dbReference type="GeneID" id="25329114"/>
<keyword evidence="2" id="KW-0812">Transmembrane</keyword>
<feature type="transmembrane region" description="Helical" evidence="2">
    <location>
        <begin position="24"/>
        <end position="48"/>
    </location>
</feature>
<feature type="compositionally biased region" description="Basic and acidic residues" evidence="1">
    <location>
        <begin position="270"/>
        <end position="291"/>
    </location>
</feature>
<proteinExistence type="predicted"/>
<dbReference type="STRING" id="348802.A0A0D2EJL3"/>
<dbReference type="OrthoDB" id="3254104at2759"/>
<dbReference type="HOGENOM" id="CLU_823871_0_0_1"/>
<evidence type="ECO:0000313" key="4">
    <source>
        <dbReference type="Proteomes" id="UP000054342"/>
    </source>
</evidence>
<feature type="transmembrane region" description="Helical" evidence="2">
    <location>
        <begin position="125"/>
        <end position="146"/>
    </location>
</feature>
<feature type="compositionally biased region" description="Polar residues" evidence="1">
    <location>
        <begin position="299"/>
        <end position="329"/>
    </location>
</feature>
<dbReference type="Proteomes" id="UP000054342">
    <property type="component" value="Unassembled WGS sequence"/>
</dbReference>
<keyword evidence="2" id="KW-0472">Membrane</keyword>
<feature type="region of interest" description="Disordered" evidence="1">
    <location>
        <begin position="270"/>
        <end position="329"/>
    </location>
</feature>
<dbReference type="EMBL" id="KN847320">
    <property type="protein sequence ID" value="KIW54875.1"/>
    <property type="molecule type" value="Genomic_DNA"/>
</dbReference>